<accession>O07397</accession>
<protein>
    <submittedName>
        <fullName evidence="2">MAV278</fullName>
    </submittedName>
</protein>
<gene>
    <name evidence="2" type="primary">mav278</name>
</gene>
<dbReference type="AlphaFoldDB" id="O07397"/>
<reference evidence="2" key="1">
    <citation type="journal article" date="1998" name="Microbiology">
        <title>Determination of a 15437 bp nucleotide sequence around the inhA gene of Mycobacterium avium and similarity analysis of the products of putative ORFs.</title>
        <authorList>
            <person name="Labo M."/>
            <person name="Gusberti L."/>
            <person name="de Rossi E."/>
            <person name="Speziale P."/>
            <person name="Riccardi G."/>
        </authorList>
    </citation>
    <scope>NUCLEOTIDE SEQUENCE</scope>
    <source>
        <strain evidence="2">GIR10</strain>
    </source>
</reference>
<sequence>MLVAVILRGDLDLFPSHVQIRLGPTPFVAHRDLRLRPREPGVDQQHPQPALFGRLGAAVDQCQCRSGRLDVMPTAVAHEQLDVRHLQLRRLHPGAVDGGDRHAHGMAARQVKRGARRRGDRHAVDDGDLVALDALLPKGHPAGVTAIGVDDLGRPRRVDPLRTVQRGGRETRQHAAPARPQPCRLRPHHRRQLGVASDIHVPVQRDVPAAQLVARQQPRGQGFAAQEGVRHGESVLRHTDTVARSVTPRRKLAAFPPWRYERGQPVSGPISRGDRLTG</sequence>
<name>O07397_MYCAV</name>
<organism evidence="2">
    <name type="scientific">Mycobacterium avium</name>
    <dbReference type="NCBI Taxonomy" id="1764"/>
    <lineage>
        <taxon>Bacteria</taxon>
        <taxon>Bacillati</taxon>
        <taxon>Actinomycetota</taxon>
        <taxon>Actinomycetes</taxon>
        <taxon>Mycobacteriales</taxon>
        <taxon>Mycobacteriaceae</taxon>
        <taxon>Mycobacterium</taxon>
        <taxon>Mycobacterium avium complex (MAC)</taxon>
    </lineage>
</organism>
<feature type="region of interest" description="Disordered" evidence="1">
    <location>
        <begin position="166"/>
        <end position="185"/>
    </location>
</feature>
<proteinExistence type="predicted"/>
<evidence type="ECO:0000313" key="2">
    <source>
        <dbReference type="EMBL" id="AAC46201.1"/>
    </source>
</evidence>
<dbReference type="EMBL" id="AF002133">
    <property type="protein sequence ID" value="AAC46201.1"/>
    <property type="molecule type" value="Genomic_DNA"/>
</dbReference>
<evidence type="ECO:0000256" key="1">
    <source>
        <dbReference type="SAM" id="MobiDB-lite"/>
    </source>
</evidence>